<evidence type="ECO:0000259" key="6">
    <source>
        <dbReference type="SMART" id="SM00732"/>
    </source>
</evidence>
<accession>A0A061ACG2</accession>
<dbReference type="Proteomes" id="UP000032434">
    <property type="component" value="Chromosome 1"/>
</dbReference>
<dbReference type="InterPro" id="IPR005227">
    <property type="entry name" value="YqgF"/>
</dbReference>
<dbReference type="STRING" id="35623.Aocu_10310"/>
<dbReference type="GO" id="GO:0005829">
    <property type="term" value="C:cytosol"/>
    <property type="evidence" value="ECO:0007669"/>
    <property type="project" value="TreeGrafter"/>
</dbReference>
<dbReference type="OrthoDB" id="9796140at2"/>
<evidence type="ECO:0000256" key="1">
    <source>
        <dbReference type="ARBA" id="ARBA00022490"/>
    </source>
</evidence>
<evidence type="ECO:0000256" key="5">
    <source>
        <dbReference type="HAMAP-Rule" id="MF_00651"/>
    </source>
</evidence>
<dbReference type="PATRIC" id="fig|35623.3.peg.1031"/>
<organism evidence="7 8">
    <name type="scientific">Acholeplasma oculi</name>
    <dbReference type="NCBI Taxonomy" id="35623"/>
    <lineage>
        <taxon>Bacteria</taxon>
        <taxon>Bacillati</taxon>
        <taxon>Mycoplasmatota</taxon>
        <taxon>Mollicutes</taxon>
        <taxon>Acholeplasmatales</taxon>
        <taxon>Acholeplasmataceae</taxon>
        <taxon>Acholeplasma</taxon>
    </lineage>
</organism>
<protein>
    <recommendedName>
        <fullName evidence="5">Putative pre-16S rRNA nuclease</fullName>
        <ecNumber evidence="5">3.1.-.-</ecNumber>
    </recommendedName>
</protein>
<dbReference type="GO" id="GO:0016788">
    <property type="term" value="F:hydrolase activity, acting on ester bonds"/>
    <property type="evidence" value="ECO:0007669"/>
    <property type="project" value="UniProtKB-UniRule"/>
</dbReference>
<sequence length="138" mass="15764">MTYLGLDLGDKSLGVAISLSGVIANNHTTIRFGYQDFSYAIKELKKIADQNQIQVIVLGFPKHMNNDVGEKGALTIKFKELMEKELTQEIVLWDERLSTKTALRMLSDSNKKYDKQRQLKDEVAAQVILQNYLDSRRN</sequence>
<dbReference type="KEGG" id="aoc:Aocu_10310"/>
<dbReference type="PANTHER" id="PTHR33317:SF4">
    <property type="entry name" value="POLYNUCLEOTIDYL TRANSFERASE, RIBONUCLEASE H-LIKE SUPERFAMILY PROTEIN"/>
    <property type="match status" value="1"/>
</dbReference>
<dbReference type="FunCoup" id="A0A061ACG2">
    <property type="interactions" value="186"/>
</dbReference>
<dbReference type="NCBIfam" id="TIGR00250">
    <property type="entry name" value="RNAse_H_YqgF"/>
    <property type="match status" value="1"/>
</dbReference>
<evidence type="ECO:0000256" key="3">
    <source>
        <dbReference type="ARBA" id="ARBA00022722"/>
    </source>
</evidence>
<comment type="subcellular location">
    <subcellularLocation>
        <location evidence="5">Cytoplasm</location>
    </subcellularLocation>
</comment>
<dbReference type="Gene3D" id="3.30.420.140">
    <property type="entry name" value="YqgF/RNase H-like domain"/>
    <property type="match status" value="1"/>
</dbReference>
<gene>
    <name evidence="7" type="primary">yqgF</name>
    <name evidence="7" type="ORF">Aocu_10310</name>
</gene>
<keyword evidence="4 5" id="KW-0378">Hydrolase</keyword>
<dbReference type="PANTHER" id="PTHR33317">
    <property type="entry name" value="POLYNUCLEOTIDYL TRANSFERASE, RIBONUCLEASE H-LIKE SUPERFAMILY PROTEIN"/>
    <property type="match status" value="1"/>
</dbReference>
<keyword evidence="2 5" id="KW-0690">Ribosome biogenesis</keyword>
<dbReference type="HOGENOM" id="CLU_098240_2_0_14"/>
<name>A0A061ACG2_9MOLU</name>
<evidence type="ECO:0000313" key="8">
    <source>
        <dbReference type="Proteomes" id="UP000032434"/>
    </source>
</evidence>
<proteinExistence type="inferred from homology"/>
<dbReference type="InterPro" id="IPR006641">
    <property type="entry name" value="YqgF/RNaseH-like_dom"/>
</dbReference>
<dbReference type="AlphaFoldDB" id="A0A061ACG2"/>
<evidence type="ECO:0000313" key="7">
    <source>
        <dbReference type="EMBL" id="CDR31104.1"/>
    </source>
</evidence>
<evidence type="ECO:0000256" key="4">
    <source>
        <dbReference type="ARBA" id="ARBA00022801"/>
    </source>
</evidence>
<dbReference type="SUPFAM" id="SSF53098">
    <property type="entry name" value="Ribonuclease H-like"/>
    <property type="match status" value="1"/>
</dbReference>
<feature type="domain" description="YqgF/RNase H-like" evidence="6">
    <location>
        <begin position="1"/>
        <end position="102"/>
    </location>
</feature>
<dbReference type="CDD" id="cd16964">
    <property type="entry name" value="YqgF"/>
    <property type="match status" value="1"/>
</dbReference>
<dbReference type="GO" id="GO:0004518">
    <property type="term" value="F:nuclease activity"/>
    <property type="evidence" value="ECO:0007669"/>
    <property type="project" value="UniProtKB-KW"/>
</dbReference>
<keyword evidence="3 5" id="KW-0540">Nuclease</keyword>
<reference evidence="8" key="1">
    <citation type="submission" date="2014-05" db="EMBL/GenBank/DDBJ databases">
        <authorList>
            <person name="Kube M."/>
        </authorList>
    </citation>
    <scope>NUCLEOTIDE SEQUENCE [LARGE SCALE GENOMIC DNA]</scope>
</reference>
<keyword evidence="8" id="KW-1185">Reference proteome</keyword>
<dbReference type="EMBL" id="LK028559">
    <property type="protein sequence ID" value="CDR31104.1"/>
    <property type="molecule type" value="Genomic_DNA"/>
</dbReference>
<dbReference type="InterPro" id="IPR037027">
    <property type="entry name" value="YqgF/RNaseH-like_dom_sf"/>
</dbReference>
<dbReference type="Pfam" id="PF03652">
    <property type="entry name" value="RuvX"/>
    <property type="match status" value="1"/>
</dbReference>
<dbReference type="HAMAP" id="MF_00651">
    <property type="entry name" value="Nuclease_YqgF"/>
    <property type="match status" value="1"/>
</dbReference>
<keyword evidence="1 5" id="KW-0963">Cytoplasm</keyword>
<dbReference type="GO" id="GO:0000967">
    <property type="term" value="P:rRNA 5'-end processing"/>
    <property type="evidence" value="ECO:0007669"/>
    <property type="project" value="UniProtKB-UniRule"/>
</dbReference>
<dbReference type="InParanoid" id="A0A061ACG2"/>
<evidence type="ECO:0000256" key="2">
    <source>
        <dbReference type="ARBA" id="ARBA00022517"/>
    </source>
</evidence>
<dbReference type="EC" id="3.1.-.-" evidence="5"/>
<comment type="similarity">
    <text evidence="5">Belongs to the YqgF HJR family.</text>
</comment>
<dbReference type="InterPro" id="IPR012337">
    <property type="entry name" value="RNaseH-like_sf"/>
</dbReference>
<dbReference type="RefSeq" id="WP_045749557.1">
    <property type="nucleotide sequence ID" value="NZ_FUZK01000001.1"/>
</dbReference>
<dbReference type="SMART" id="SM00732">
    <property type="entry name" value="YqgFc"/>
    <property type="match status" value="1"/>
</dbReference>
<comment type="function">
    <text evidence="5">Could be a nuclease involved in processing of the 5'-end of pre-16S rRNA.</text>
</comment>